<dbReference type="GO" id="GO:0016790">
    <property type="term" value="F:thiolester hydrolase activity"/>
    <property type="evidence" value="ECO:0007669"/>
    <property type="project" value="UniProtKB-ARBA"/>
</dbReference>
<dbReference type="PANTHER" id="PTHR43240">
    <property type="entry name" value="1,4-DIHYDROXY-2-NAPHTHOYL-COA THIOESTERASE 1"/>
    <property type="match status" value="1"/>
</dbReference>
<dbReference type="NCBIfam" id="TIGR00369">
    <property type="entry name" value="unchar_dom_1"/>
    <property type="match status" value="1"/>
</dbReference>
<dbReference type="InterPro" id="IPR049449">
    <property type="entry name" value="TesB_ACOT8-like_N"/>
</dbReference>
<evidence type="ECO:0000313" key="3">
    <source>
        <dbReference type="Proteomes" id="UP000273675"/>
    </source>
</evidence>
<gene>
    <name evidence="2" type="ORF">C7435_0333</name>
</gene>
<comment type="caution">
    <text evidence="2">The sequence shown here is derived from an EMBL/GenBank/DDBJ whole genome shotgun (WGS) entry which is preliminary data.</text>
</comment>
<dbReference type="AlphaFoldDB" id="A0A495DMM1"/>
<dbReference type="CDD" id="cd03443">
    <property type="entry name" value="PaaI_thioesterase"/>
    <property type="match status" value="1"/>
</dbReference>
<dbReference type="SUPFAM" id="SSF54637">
    <property type="entry name" value="Thioesterase/thiol ester dehydrase-isomerase"/>
    <property type="match status" value="1"/>
</dbReference>
<feature type="domain" description="Acyl-CoA thioesterase-like N-terminal HotDog" evidence="1">
    <location>
        <begin position="47"/>
        <end position="125"/>
    </location>
</feature>
<dbReference type="InterPro" id="IPR029069">
    <property type="entry name" value="HotDog_dom_sf"/>
</dbReference>
<sequence>MSQVLIETLMSAPYVARFGVRLERKGNELTGVLPFADHLVGNPLIPALHGGAVGAFLEIVASASLLASQPLQRLPKPIDVAIDYLRPARAQDVYARAVVARSGRRVANVRVEAWQNRIDAPVATLHGHFLITPGQDDTAAD</sequence>
<reference evidence="2 3" key="1">
    <citation type="submission" date="2018-10" db="EMBL/GenBank/DDBJ databases">
        <title>Genomic Encyclopedia of Type Strains, Phase IV (KMG-IV): sequencing the most valuable type-strain genomes for metagenomic binning, comparative biology and taxonomic classification.</title>
        <authorList>
            <person name="Goeker M."/>
        </authorList>
    </citation>
    <scope>NUCLEOTIDE SEQUENCE [LARGE SCALE GENOMIC DNA]</scope>
    <source>
        <strain evidence="2 3">DSM 4734</strain>
    </source>
</reference>
<dbReference type="OrthoDB" id="9813158at2"/>
<dbReference type="EMBL" id="RBIM01000001">
    <property type="protein sequence ID" value="RKR03890.1"/>
    <property type="molecule type" value="Genomic_DNA"/>
</dbReference>
<dbReference type="InterPro" id="IPR003736">
    <property type="entry name" value="PAAI_dom"/>
</dbReference>
<dbReference type="PANTHER" id="PTHR43240:SF3">
    <property type="entry name" value="THIOESTERASE DOMAIN-CONTAINING PROTEIN"/>
    <property type="match status" value="1"/>
</dbReference>
<accession>A0A495DMM1</accession>
<evidence type="ECO:0000259" key="1">
    <source>
        <dbReference type="Pfam" id="PF13622"/>
    </source>
</evidence>
<evidence type="ECO:0000313" key="2">
    <source>
        <dbReference type="EMBL" id="RKR03890.1"/>
    </source>
</evidence>
<dbReference type="RefSeq" id="WP_121209774.1">
    <property type="nucleotide sequence ID" value="NZ_RBIM01000001.1"/>
</dbReference>
<dbReference type="Gene3D" id="3.10.129.10">
    <property type="entry name" value="Hotdog Thioesterase"/>
    <property type="match status" value="1"/>
</dbReference>
<dbReference type="Pfam" id="PF13622">
    <property type="entry name" value="4HBT_3"/>
    <property type="match status" value="1"/>
</dbReference>
<proteinExistence type="predicted"/>
<organism evidence="2 3">
    <name type="scientific">Maricaulis maris</name>
    <dbReference type="NCBI Taxonomy" id="74318"/>
    <lineage>
        <taxon>Bacteria</taxon>
        <taxon>Pseudomonadati</taxon>
        <taxon>Pseudomonadota</taxon>
        <taxon>Alphaproteobacteria</taxon>
        <taxon>Maricaulales</taxon>
        <taxon>Maricaulaceae</taxon>
        <taxon>Maricaulis</taxon>
    </lineage>
</organism>
<dbReference type="Proteomes" id="UP000273675">
    <property type="component" value="Unassembled WGS sequence"/>
</dbReference>
<protein>
    <submittedName>
        <fullName evidence="2">Uncharacterized protein (TIGR00369 family)</fullName>
    </submittedName>
</protein>
<name>A0A495DMM1_9PROT</name>